<accession>A0A383E8U7</accession>
<dbReference type="EMBL" id="UINC01223886">
    <property type="protein sequence ID" value="SVE53262.1"/>
    <property type="molecule type" value="Genomic_DNA"/>
</dbReference>
<dbReference type="AlphaFoldDB" id="A0A383E8U7"/>
<name>A0A383E8U7_9ZZZZ</name>
<evidence type="ECO:0000313" key="1">
    <source>
        <dbReference type="EMBL" id="SVE53262.1"/>
    </source>
</evidence>
<reference evidence="1" key="1">
    <citation type="submission" date="2018-05" db="EMBL/GenBank/DDBJ databases">
        <authorList>
            <person name="Lanie J.A."/>
            <person name="Ng W.-L."/>
            <person name="Kazmierczak K.M."/>
            <person name="Andrzejewski T.M."/>
            <person name="Davidsen T.M."/>
            <person name="Wayne K.J."/>
            <person name="Tettelin H."/>
            <person name="Glass J.I."/>
            <person name="Rusch D."/>
            <person name="Podicherti R."/>
            <person name="Tsui H.-C.T."/>
            <person name="Winkler M.E."/>
        </authorList>
    </citation>
    <scope>NUCLEOTIDE SEQUENCE</scope>
</reference>
<feature type="non-terminal residue" evidence="1">
    <location>
        <position position="53"/>
    </location>
</feature>
<protein>
    <submittedName>
        <fullName evidence="1">Uncharacterized protein</fullName>
    </submittedName>
</protein>
<sequence length="53" mass="5934">MQAERSRHAFLPGCTFAESRQLFLNPGEGDFEFSGSLLEELDLTLMDLVVAED</sequence>
<proteinExistence type="predicted"/>
<organism evidence="1">
    <name type="scientific">marine metagenome</name>
    <dbReference type="NCBI Taxonomy" id="408172"/>
    <lineage>
        <taxon>unclassified sequences</taxon>
        <taxon>metagenomes</taxon>
        <taxon>ecological metagenomes</taxon>
    </lineage>
</organism>
<gene>
    <name evidence="1" type="ORF">METZ01_LOCUS506116</name>
</gene>